<comment type="caution">
    <text evidence="1">The sequence shown here is derived from an EMBL/GenBank/DDBJ whole genome shotgun (WGS) entry which is preliminary data.</text>
</comment>
<dbReference type="EMBL" id="MU267573">
    <property type="protein sequence ID" value="KAH7916829.1"/>
    <property type="molecule type" value="Genomic_DNA"/>
</dbReference>
<evidence type="ECO:0000313" key="1">
    <source>
        <dbReference type="EMBL" id="KAH7916829.1"/>
    </source>
</evidence>
<reference evidence="1" key="1">
    <citation type="journal article" date="2021" name="New Phytol.">
        <title>Evolutionary innovations through gain and loss of genes in the ectomycorrhizal Boletales.</title>
        <authorList>
            <person name="Wu G."/>
            <person name="Miyauchi S."/>
            <person name="Morin E."/>
            <person name="Kuo A."/>
            <person name="Drula E."/>
            <person name="Varga T."/>
            <person name="Kohler A."/>
            <person name="Feng B."/>
            <person name="Cao Y."/>
            <person name="Lipzen A."/>
            <person name="Daum C."/>
            <person name="Hundley H."/>
            <person name="Pangilinan J."/>
            <person name="Johnson J."/>
            <person name="Barry K."/>
            <person name="LaButti K."/>
            <person name="Ng V."/>
            <person name="Ahrendt S."/>
            <person name="Min B."/>
            <person name="Choi I.G."/>
            <person name="Park H."/>
            <person name="Plett J.M."/>
            <person name="Magnuson J."/>
            <person name="Spatafora J.W."/>
            <person name="Nagy L.G."/>
            <person name="Henrissat B."/>
            <person name="Grigoriev I.V."/>
            <person name="Yang Z.L."/>
            <person name="Xu J."/>
            <person name="Martin F.M."/>
        </authorList>
    </citation>
    <scope>NUCLEOTIDE SEQUENCE</scope>
    <source>
        <strain evidence="1">KUC20120723A-06</strain>
    </source>
</reference>
<proteinExistence type="predicted"/>
<organism evidence="1 2">
    <name type="scientific">Leucogyrophana mollusca</name>
    <dbReference type="NCBI Taxonomy" id="85980"/>
    <lineage>
        <taxon>Eukaryota</taxon>
        <taxon>Fungi</taxon>
        <taxon>Dikarya</taxon>
        <taxon>Basidiomycota</taxon>
        <taxon>Agaricomycotina</taxon>
        <taxon>Agaricomycetes</taxon>
        <taxon>Agaricomycetidae</taxon>
        <taxon>Boletales</taxon>
        <taxon>Boletales incertae sedis</taxon>
        <taxon>Leucogyrophana</taxon>
    </lineage>
</organism>
<dbReference type="Proteomes" id="UP000790709">
    <property type="component" value="Unassembled WGS sequence"/>
</dbReference>
<protein>
    <submittedName>
        <fullName evidence="1">Uncharacterized protein</fullName>
    </submittedName>
</protein>
<name>A0ACB8AU96_9AGAM</name>
<evidence type="ECO:0000313" key="2">
    <source>
        <dbReference type="Proteomes" id="UP000790709"/>
    </source>
</evidence>
<accession>A0ACB8AU96</accession>
<gene>
    <name evidence="1" type="ORF">BV22DRAFT_1200386</name>
</gene>
<sequence length="141" mass="14696">MMTSYELVLRGGVGGRPTNEADVIDVHADDGGGYDLCTSSLSSSSGPAPKREDVYSSSDRFTSPADTANSLQSSYINEAASSTTVTVPHSAPVPRPVSLAYLASRVSPPNPGITASSPSLVHRLLDSFRLLALSLDVGKLM</sequence>
<keyword evidence="2" id="KW-1185">Reference proteome</keyword>